<dbReference type="AlphaFoldDB" id="A0A517QVA4"/>
<organism evidence="1 2">
    <name type="scientific">Thalassoglobus polymorphus</name>
    <dbReference type="NCBI Taxonomy" id="2527994"/>
    <lineage>
        <taxon>Bacteria</taxon>
        <taxon>Pseudomonadati</taxon>
        <taxon>Planctomycetota</taxon>
        <taxon>Planctomycetia</taxon>
        <taxon>Planctomycetales</taxon>
        <taxon>Planctomycetaceae</taxon>
        <taxon>Thalassoglobus</taxon>
    </lineage>
</organism>
<dbReference type="Proteomes" id="UP000315724">
    <property type="component" value="Chromosome"/>
</dbReference>
<sequence length="46" mass="5485">MGLVSKEDMRVWLTQNVEAGEETTHIMKMQKHRIPFQYLDTIHRSV</sequence>
<evidence type="ECO:0000313" key="1">
    <source>
        <dbReference type="EMBL" id="QDT35534.1"/>
    </source>
</evidence>
<dbReference type="EMBL" id="CP036267">
    <property type="protein sequence ID" value="QDT35534.1"/>
    <property type="molecule type" value="Genomic_DNA"/>
</dbReference>
<reference evidence="1 2" key="1">
    <citation type="submission" date="2019-02" db="EMBL/GenBank/DDBJ databases">
        <title>Deep-cultivation of Planctomycetes and their phenomic and genomic characterization uncovers novel biology.</title>
        <authorList>
            <person name="Wiegand S."/>
            <person name="Jogler M."/>
            <person name="Boedeker C."/>
            <person name="Pinto D."/>
            <person name="Vollmers J."/>
            <person name="Rivas-Marin E."/>
            <person name="Kohn T."/>
            <person name="Peeters S.H."/>
            <person name="Heuer A."/>
            <person name="Rast P."/>
            <person name="Oberbeckmann S."/>
            <person name="Bunk B."/>
            <person name="Jeske O."/>
            <person name="Meyerdierks A."/>
            <person name="Storesund J.E."/>
            <person name="Kallscheuer N."/>
            <person name="Luecker S."/>
            <person name="Lage O.M."/>
            <person name="Pohl T."/>
            <person name="Merkel B.J."/>
            <person name="Hornburger P."/>
            <person name="Mueller R.-W."/>
            <person name="Bruemmer F."/>
            <person name="Labrenz M."/>
            <person name="Spormann A.M."/>
            <person name="Op den Camp H."/>
            <person name="Overmann J."/>
            <person name="Amann R."/>
            <person name="Jetten M.S.M."/>
            <person name="Mascher T."/>
            <person name="Medema M.H."/>
            <person name="Devos D.P."/>
            <person name="Kaster A.-K."/>
            <person name="Ovreas L."/>
            <person name="Rohde M."/>
            <person name="Galperin M.Y."/>
            <person name="Jogler C."/>
        </authorList>
    </citation>
    <scope>NUCLEOTIDE SEQUENCE [LARGE SCALE GENOMIC DNA]</scope>
    <source>
        <strain evidence="1 2">Mal48</strain>
    </source>
</reference>
<dbReference type="KEGG" id="tpol:Mal48_48110"/>
<protein>
    <submittedName>
        <fullName evidence="1">Uncharacterized protein</fullName>
    </submittedName>
</protein>
<proteinExistence type="predicted"/>
<accession>A0A517QVA4</accession>
<gene>
    <name evidence="1" type="ORF">Mal48_48110</name>
</gene>
<name>A0A517QVA4_9PLAN</name>
<keyword evidence="2" id="KW-1185">Reference proteome</keyword>
<evidence type="ECO:0000313" key="2">
    <source>
        <dbReference type="Proteomes" id="UP000315724"/>
    </source>
</evidence>